<evidence type="ECO:0000256" key="4">
    <source>
        <dbReference type="ARBA" id="ARBA00022980"/>
    </source>
</evidence>
<evidence type="ECO:0000256" key="5">
    <source>
        <dbReference type="ARBA" id="ARBA00023274"/>
    </source>
</evidence>
<evidence type="ECO:0000256" key="2">
    <source>
        <dbReference type="ARBA" id="ARBA00006242"/>
    </source>
</evidence>
<evidence type="ECO:0000256" key="3">
    <source>
        <dbReference type="ARBA" id="ARBA00022490"/>
    </source>
</evidence>
<dbReference type="AlphaFoldDB" id="A0A7J7ISL2"/>
<dbReference type="GO" id="GO:0000028">
    <property type="term" value="P:ribosomal small subunit assembly"/>
    <property type="evidence" value="ECO:0007669"/>
    <property type="project" value="UniProtKB-UniRule"/>
</dbReference>
<evidence type="ECO:0000256" key="6">
    <source>
        <dbReference type="HAMAP-Rule" id="MF_03015"/>
    </source>
</evidence>
<dbReference type="Proteomes" id="UP000530660">
    <property type="component" value="Unassembled WGS sequence"/>
</dbReference>
<dbReference type="FunFam" id="3.40.50.10490:FF:000012">
    <property type="entry name" value="40S ribosomal protein SA"/>
    <property type="match status" value="1"/>
</dbReference>
<dbReference type="GO" id="GO:0022627">
    <property type="term" value="C:cytosolic small ribosomal subunit"/>
    <property type="evidence" value="ECO:0007669"/>
    <property type="project" value="UniProtKB-UniRule"/>
</dbReference>
<keyword evidence="3 6" id="KW-0963">Cytoplasm</keyword>
<comment type="subunit">
    <text evidence="6">Component of the small ribosomal subunit. Mature ribosomes consist of a small (40S) and a large (60S) subunit. The 40S subunit contains about 33 different proteins and 1 molecule of RNA (18S). The 60S subunit contains about 49 different proteins and 3 molecules of RNA (25S, 5.8S and 5S). Interacts with ribosomal protein S21.</text>
</comment>
<dbReference type="Pfam" id="PF00318">
    <property type="entry name" value="Ribosomal_S2"/>
    <property type="match status" value="2"/>
</dbReference>
<evidence type="ECO:0000313" key="9">
    <source>
        <dbReference type="EMBL" id="KAF6005341.1"/>
    </source>
</evidence>
<dbReference type="PRINTS" id="PR00395">
    <property type="entry name" value="RIBOSOMALS2"/>
</dbReference>
<accession>A0A7J7ISL2</accession>
<comment type="subcellular location">
    <subcellularLocation>
        <location evidence="1 6">Cytoplasm</location>
    </subcellularLocation>
</comment>
<dbReference type="InterPro" id="IPR001865">
    <property type="entry name" value="Ribosomal_uS2"/>
</dbReference>
<comment type="similarity">
    <text evidence="2 6 7">Belongs to the universal ribosomal protein uS2 family.</text>
</comment>
<evidence type="ECO:0000256" key="7">
    <source>
        <dbReference type="RuleBase" id="RU003631"/>
    </source>
</evidence>
<dbReference type="InterPro" id="IPR027498">
    <property type="entry name" value="Ribosomal_uS2_euk"/>
</dbReference>
<dbReference type="Pfam" id="PF16122">
    <property type="entry name" value="40S_SA_C"/>
    <property type="match status" value="1"/>
</dbReference>
<protein>
    <recommendedName>
        <fullName evidence="6">Small ribosomal subunit protein uS2</fullName>
    </recommendedName>
</protein>
<dbReference type="Gene3D" id="3.40.50.10490">
    <property type="entry name" value="Glucose-6-phosphate isomerase like protein, domain 1"/>
    <property type="match status" value="1"/>
</dbReference>
<gene>
    <name evidence="9" type="primary">RPS0</name>
    <name evidence="9" type="ORF">F1559_004548</name>
</gene>
<dbReference type="SUPFAM" id="SSF52313">
    <property type="entry name" value="Ribosomal protein S2"/>
    <property type="match status" value="1"/>
</dbReference>
<dbReference type="CDD" id="cd01425">
    <property type="entry name" value="RPS2"/>
    <property type="match status" value="1"/>
</dbReference>
<dbReference type="PROSITE" id="PS00962">
    <property type="entry name" value="RIBOSOMAL_S2_1"/>
    <property type="match status" value="1"/>
</dbReference>
<feature type="domain" description="Small ribosomal subunit protein uS2 C-terminal" evidence="8">
    <location>
        <begin position="198"/>
        <end position="272"/>
    </location>
</feature>
<dbReference type="EMBL" id="VWRR01000001">
    <property type="protein sequence ID" value="KAF6005341.1"/>
    <property type="molecule type" value="Genomic_DNA"/>
</dbReference>
<comment type="caution">
    <text evidence="9">The sequence shown here is derived from an EMBL/GenBank/DDBJ whole genome shotgun (WGS) entry which is preliminary data.</text>
</comment>
<keyword evidence="4 6" id="KW-0689">Ribosomal protein</keyword>
<keyword evidence="5 6" id="KW-0687">Ribonucleoprotein</keyword>
<dbReference type="InterPro" id="IPR023591">
    <property type="entry name" value="Ribosomal_uS2_flav_dom_sf"/>
</dbReference>
<sequence>MATLTSRQEDIAKMLACNTHLGTKNCDCLMAPYVYKRRADGVHVFDLSKTWEKLQLAARVIAAIDTPADVVAVSARPYGQRAVLKFAQYTGATACAGRWTPGQLTNQLERRFTEPRLLIVTDPRVDAQPVREAAYANIPTIAFCDTDSPLQLVDVAIPCNNKSRASIALMWYLLCRQVLRLRGEIPAHGDWDVMVDLFFYRDIEEVKKEEEAAAAAREAEAAATVAAAAAVSGPGDVFSGGNFGDMMTMGTYAVDPTDWTAAAAAMPADAAAAELGSVSWWLRVRAPERGSSLSHAVLIPRALCQFDCGSVKLWIF</sequence>
<dbReference type="InterPro" id="IPR018130">
    <property type="entry name" value="Ribosomal_uS2_CS"/>
</dbReference>
<dbReference type="PROSITE" id="PS00963">
    <property type="entry name" value="RIBOSOMAL_S2_2"/>
    <property type="match status" value="1"/>
</dbReference>
<dbReference type="InterPro" id="IPR032281">
    <property type="entry name" value="Ribosomal_uS2_C"/>
</dbReference>
<reference evidence="9 10" key="1">
    <citation type="journal article" date="2020" name="J. Phycol.">
        <title>Comparative genome analysis reveals Cyanidiococcus gen. nov., a new extremophilic red algal genus sister to Cyanidioschyzon (Cyanidioschyzonaceae, Rhodophyta).</title>
        <authorList>
            <person name="Liu S.-L."/>
            <person name="Chiang Y.-R."/>
            <person name="Yoon H.S."/>
            <person name="Fu H.-Y."/>
        </authorList>
    </citation>
    <scope>NUCLEOTIDE SEQUENCE [LARGE SCALE GENOMIC DNA]</scope>
    <source>
        <strain evidence="9 10">THAL066</strain>
    </source>
</reference>
<dbReference type="GO" id="GO:0006412">
    <property type="term" value="P:translation"/>
    <property type="evidence" value="ECO:0007669"/>
    <property type="project" value="UniProtKB-UniRule"/>
</dbReference>
<proteinExistence type="inferred from homology"/>
<dbReference type="HAMAP" id="MF_03015">
    <property type="entry name" value="Ribosomal_S2_euk"/>
    <property type="match status" value="1"/>
</dbReference>
<evidence type="ECO:0000256" key="1">
    <source>
        <dbReference type="ARBA" id="ARBA00004496"/>
    </source>
</evidence>
<dbReference type="NCBIfam" id="TIGR01012">
    <property type="entry name" value="uS2_euk_arch"/>
    <property type="match status" value="1"/>
</dbReference>
<evidence type="ECO:0000259" key="8">
    <source>
        <dbReference type="Pfam" id="PF16122"/>
    </source>
</evidence>
<dbReference type="OrthoDB" id="414863at2759"/>
<organism evidence="9 10">
    <name type="scientific">Cyanidiococcus yangmingshanensis</name>
    <dbReference type="NCBI Taxonomy" id="2690220"/>
    <lineage>
        <taxon>Eukaryota</taxon>
        <taxon>Rhodophyta</taxon>
        <taxon>Bangiophyceae</taxon>
        <taxon>Cyanidiales</taxon>
        <taxon>Cyanidiaceae</taxon>
        <taxon>Cyanidiococcus</taxon>
    </lineage>
</organism>
<name>A0A7J7ISL2_9RHOD</name>
<dbReference type="PANTHER" id="PTHR11489">
    <property type="entry name" value="40S RIBOSOMAL PROTEIN SA"/>
    <property type="match status" value="1"/>
</dbReference>
<dbReference type="GO" id="GO:0003735">
    <property type="term" value="F:structural constituent of ribosome"/>
    <property type="evidence" value="ECO:0007669"/>
    <property type="project" value="UniProtKB-UniRule"/>
</dbReference>
<dbReference type="InterPro" id="IPR005707">
    <property type="entry name" value="Ribosomal_uS2_euk/arc"/>
</dbReference>
<evidence type="ECO:0000313" key="10">
    <source>
        <dbReference type="Proteomes" id="UP000530660"/>
    </source>
</evidence>
<keyword evidence="10" id="KW-1185">Reference proteome</keyword>
<comment type="function">
    <text evidence="6">Required for the assembly and/or stability of the 40S ribosomal subunit. Required for the processing of the 20S rRNA-precursor to mature 18S rRNA in a late step of the maturation of 40S ribosomal subunits.</text>
</comment>